<comment type="caution">
    <text evidence="1">The sequence shown here is derived from an EMBL/GenBank/DDBJ whole genome shotgun (WGS) entry which is preliminary data.</text>
</comment>
<dbReference type="RefSeq" id="WP_217173746.1">
    <property type="nucleotide sequence ID" value="NZ_JAFMOW010000064.1"/>
</dbReference>
<sequence length="351" mass="39969">MLTQKSNDFKTRDDLFLNNLRNKQLAQLTRATKNASHTYEFQNKLEHDRNFNNIEKTVQESWAAAVILRNAHVFGDTIYMLSAKFSRVWLNNNNSEEFNFFVKKVEADVDTDGQFARISKQDIPSVLLSAEYSAEMFARKILLIKSMGAFIIDHGIRDAEKYAFLFKHNTSPAAKIVERNRPEGLFTVRGRSDVKSKAYREDIGILDQAVFSQLDPKLQQILTINGLTKNRPQFRTRISHKLADGSPAFVERMFDRDNPLIASISGSTSCIFTAADVLDDKLSQSQIDQITLCAIALFVGGGYHSVHEIINIRSPHLNVITSIENQMRLKNRSAELQEYVSALYTSRDLLR</sequence>
<gene>
    <name evidence="1" type="ORF">J1778_14395</name>
</gene>
<organism evidence="1 2">
    <name type="scientific">Rahnella bonaserana</name>
    <dbReference type="NCBI Taxonomy" id="2816248"/>
    <lineage>
        <taxon>Bacteria</taxon>
        <taxon>Pseudomonadati</taxon>
        <taxon>Pseudomonadota</taxon>
        <taxon>Gammaproteobacteria</taxon>
        <taxon>Enterobacterales</taxon>
        <taxon>Yersiniaceae</taxon>
        <taxon>Rahnella</taxon>
    </lineage>
</organism>
<evidence type="ECO:0000313" key="2">
    <source>
        <dbReference type="Proteomes" id="UP000734343"/>
    </source>
</evidence>
<keyword evidence="2" id="KW-1185">Reference proteome</keyword>
<evidence type="ECO:0000313" key="1">
    <source>
        <dbReference type="EMBL" id="MBU9856465.1"/>
    </source>
</evidence>
<proteinExistence type="predicted"/>
<protein>
    <submittedName>
        <fullName evidence="1">Uncharacterized protein</fullName>
    </submittedName>
</protein>
<reference evidence="1 2" key="1">
    <citation type="submission" date="2021-03" db="EMBL/GenBank/DDBJ databases">
        <title>Five novel Rahnella species.</title>
        <authorList>
            <person name="Brady C."/>
            <person name="Asselin J."/>
            <person name="Beer S."/>
            <person name="Bruberg M.B."/>
            <person name="Crampton B."/>
            <person name="Venter S."/>
            <person name="Arnold D."/>
            <person name="Denman S."/>
        </authorList>
    </citation>
    <scope>NUCLEOTIDE SEQUENCE [LARGE SCALE GENOMIC DNA]</scope>
    <source>
        <strain evidence="1 2">H11b</strain>
    </source>
</reference>
<accession>A0ABS6LXI2</accession>
<dbReference type="Proteomes" id="UP000734343">
    <property type="component" value="Unassembled WGS sequence"/>
</dbReference>
<dbReference type="EMBL" id="JAFMOW010000064">
    <property type="protein sequence ID" value="MBU9856465.1"/>
    <property type="molecule type" value="Genomic_DNA"/>
</dbReference>
<name>A0ABS6LXI2_9GAMM</name>